<dbReference type="PANTHER" id="PTHR30478:SF0">
    <property type="entry name" value="BETA SLIDING CLAMP"/>
    <property type="match status" value="1"/>
</dbReference>
<dbReference type="GO" id="GO:0006271">
    <property type="term" value="P:DNA strand elongation involved in DNA replication"/>
    <property type="evidence" value="ECO:0007669"/>
    <property type="project" value="TreeGrafter"/>
</dbReference>
<protein>
    <recommendedName>
        <fullName evidence="9">DNA polymerase III beta sliding clamp C-terminal domain-containing protein</fullName>
    </recommendedName>
</protein>
<keyword evidence="6" id="KW-0235">DNA replication</keyword>
<evidence type="ECO:0000256" key="1">
    <source>
        <dbReference type="ARBA" id="ARBA00004496"/>
    </source>
</evidence>
<dbReference type="AlphaFoldDB" id="A0A382SM25"/>
<evidence type="ECO:0000313" key="10">
    <source>
        <dbReference type="EMBL" id="SVD10592.1"/>
    </source>
</evidence>
<dbReference type="Pfam" id="PF02768">
    <property type="entry name" value="DNA_pol3_beta_3"/>
    <property type="match status" value="1"/>
</dbReference>
<dbReference type="GO" id="GO:0008408">
    <property type="term" value="F:3'-5' exonuclease activity"/>
    <property type="evidence" value="ECO:0007669"/>
    <property type="project" value="InterPro"/>
</dbReference>
<dbReference type="EMBL" id="UINC01129889">
    <property type="protein sequence ID" value="SVD10592.1"/>
    <property type="molecule type" value="Genomic_DNA"/>
</dbReference>
<sequence length="87" mass="9510">MVRFDIQKGNLTLVSDTTDLGAASEDVSIDYQGDGVSIGLNAKYVLDVLSVIEDEDITLNLKDQNSSCLISVPNDKDYLSIVMPMRL</sequence>
<keyword evidence="5" id="KW-0548">Nucleotidyltransferase</keyword>
<evidence type="ECO:0000256" key="4">
    <source>
        <dbReference type="ARBA" id="ARBA00022679"/>
    </source>
</evidence>
<organism evidence="10">
    <name type="scientific">marine metagenome</name>
    <dbReference type="NCBI Taxonomy" id="408172"/>
    <lineage>
        <taxon>unclassified sequences</taxon>
        <taxon>metagenomes</taxon>
        <taxon>ecological metagenomes</taxon>
    </lineage>
</organism>
<keyword evidence="8" id="KW-0238">DNA-binding</keyword>
<feature type="domain" description="DNA polymerase III beta sliding clamp C-terminal" evidence="9">
    <location>
        <begin position="2"/>
        <end position="86"/>
    </location>
</feature>
<dbReference type="Gene3D" id="3.10.150.10">
    <property type="entry name" value="DNA Polymerase III, subunit A, domain 2"/>
    <property type="match status" value="1"/>
</dbReference>
<dbReference type="InterPro" id="IPR022635">
    <property type="entry name" value="DNA_polIII_beta_C"/>
</dbReference>
<evidence type="ECO:0000259" key="9">
    <source>
        <dbReference type="Pfam" id="PF02768"/>
    </source>
</evidence>
<dbReference type="InterPro" id="IPR001001">
    <property type="entry name" value="DNA_polIII_beta"/>
</dbReference>
<comment type="subcellular location">
    <subcellularLocation>
        <location evidence="1">Cytoplasm</location>
    </subcellularLocation>
</comment>
<evidence type="ECO:0000256" key="7">
    <source>
        <dbReference type="ARBA" id="ARBA00022932"/>
    </source>
</evidence>
<reference evidence="10" key="1">
    <citation type="submission" date="2018-05" db="EMBL/GenBank/DDBJ databases">
        <authorList>
            <person name="Lanie J.A."/>
            <person name="Ng W.-L."/>
            <person name="Kazmierczak K.M."/>
            <person name="Andrzejewski T.M."/>
            <person name="Davidsen T.M."/>
            <person name="Wayne K.J."/>
            <person name="Tettelin H."/>
            <person name="Glass J.I."/>
            <person name="Rusch D."/>
            <person name="Podicherti R."/>
            <person name="Tsui H.-C.T."/>
            <person name="Winkler M.E."/>
        </authorList>
    </citation>
    <scope>NUCLEOTIDE SEQUENCE</scope>
</reference>
<dbReference type="GO" id="GO:0005737">
    <property type="term" value="C:cytoplasm"/>
    <property type="evidence" value="ECO:0007669"/>
    <property type="project" value="UniProtKB-SubCell"/>
</dbReference>
<keyword evidence="3" id="KW-0963">Cytoplasm</keyword>
<name>A0A382SM25_9ZZZZ</name>
<comment type="similarity">
    <text evidence="2">Belongs to the beta sliding clamp family.</text>
</comment>
<dbReference type="GO" id="GO:0009360">
    <property type="term" value="C:DNA polymerase III complex"/>
    <property type="evidence" value="ECO:0007669"/>
    <property type="project" value="InterPro"/>
</dbReference>
<evidence type="ECO:0000256" key="6">
    <source>
        <dbReference type="ARBA" id="ARBA00022705"/>
    </source>
</evidence>
<dbReference type="CDD" id="cd00140">
    <property type="entry name" value="beta_clamp"/>
    <property type="match status" value="1"/>
</dbReference>
<accession>A0A382SM25</accession>
<evidence type="ECO:0000256" key="8">
    <source>
        <dbReference type="ARBA" id="ARBA00023125"/>
    </source>
</evidence>
<evidence type="ECO:0000256" key="2">
    <source>
        <dbReference type="ARBA" id="ARBA00010752"/>
    </source>
</evidence>
<dbReference type="PANTHER" id="PTHR30478">
    <property type="entry name" value="DNA POLYMERASE III SUBUNIT BETA"/>
    <property type="match status" value="1"/>
</dbReference>
<dbReference type="SUPFAM" id="SSF55979">
    <property type="entry name" value="DNA clamp"/>
    <property type="match status" value="1"/>
</dbReference>
<evidence type="ECO:0000256" key="3">
    <source>
        <dbReference type="ARBA" id="ARBA00022490"/>
    </source>
</evidence>
<gene>
    <name evidence="10" type="ORF">METZ01_LOCUS363446</name>
</gene>
<keyword evidence="4" id="KW-0808">Transferase</keyword>
<keyword evidence="7" id="KW-0239">DNA-directed DNA polymerase</keyword>
<proteinExistence type="inferred from homology"/>
<dbReference type="GO" id="GO:0003677">
    <property type="term" value="F:DNA binding"/>
    <property type="evidence" value="ECO:0007669"/>
    <property type="project" value="UniProtKB-KW"/>
</dbReference>
<evidence type="ECO:0000256" key="5">
    <source>
        <dbReference type="ARBA" id="ARBA00022695"/>
    </source>
</evidence>
<dbReference type="InterPro" id="IPR046938">
    <property type="entry name" value="DNA_clamp_sf"/>
</dbReference>
<dbReference type="GO" id="GO:0003887">
    <property type="term" value="F:DNA-directed DNA polymerase activity"/>
    <property type="evidence" value="ECO:0007669"/>
    <property type="project" value="UniProtKB-KW"/>
</dbReference>